<comment type="caution">
    <text evidence="1">The sequence shown here is derived from an EMBL/GenBank/DDBJ whole genome shotgun (WGS) entry which is preliminary data.</text>
</comment>
<accession>A0ACB7X1H5</accession>
<keyword evidence="2" id="KW-1185">Reference proteome</keyword>
<evidence type="ECO:0000313" key="1">
    <source>
        <dbReference type="EMBL" id="KAH7834531.1"/>
    </source>
</evidence>
<evidence type="ECO:0000313" key="2">
    <source>
        <dbReference type="Proteomes" id="UP000828048"/>
    </source>
</evidence>
<protein>
    <submittedName>
        <fullName evidence="1">Uncharacterized protein</fullName>
    </submittedName>
</protein>
<organism evidence="1 2">
    <name type="scientific">Vaccinium darrowii</name>
    <dbReference type="NCBI Taxonomy" id="229202"/>
    <lineage>
        <taxon>Eukaryota</taxon>
        <taxon>Viridiplantae</taxon>
        <taxon>Streptophyta</taxon>
        <taxon>Embryophyta</taxon>
        <taxon>Tracheophyta</taxon>
        <taxon>Spermatophyta</taxon>
        <taxon>Magnoliopsida</taxon>
        <taxon>eudicotyledons</taxon>
        <taxon>Gunneridae</taxon>
        <taxon>Pentapetalae</taxon>
        <taxon>asterids</taxon>
        <taxon>Ericales</taxon>
        <taxon>Ericaceae</taxon>
        <taxon>Vaccinioideae</taxon>
        <taxon>Vaccinieae</taxon>
        <taxon>Vaccinium</taxon>
    </lineage>
</organism>
<reference evidence="1 2" key="1">
    <citation type="journal article" date="2021" name="Hortic Res">
        <title>High-quality reference genome and annotation aids understanding of berry development for evergreen blueberry (Vaccinium darrowii).</title>
        <authorList>
            <person name="Yu J."/>
            <person name="Hulse-Kemp A.M."/>
            <person name="Babiker E."/>
            <person name="Staton M."/>
        </authorList>
    </citation>
    <scope>NUCLEOTIDE SEQUENCE [LARGE SCALE GENOMIC DNA]</scope>
    <source>
        <strain evidence="2">cv. NJ 8807/NJ 8810</strain>
        <tissue evidence="1">Young leaf</tissue>
    </source>
</reference>
<sequence>MEIVPDRWLQNLKRYWRRRKYGEFDINHDAVHAKRKIKTTRFGSPSKEGFVVDKSTVGQILGGNEYSIPKSRPTPIVVSSTDEVVDERSVLEIYKQVVSTRELALAY</sequence>
<proteinExistence type="predicted"/>
<dbReference type="EMBL" id="CM037152">
    <property type="protein sequence ID" value="KAH7834531.1"/>
    <property type="molecule type" value="Genomic_DNA"/>
</dbReference>
<dbReference type="Proteomes" id="UP000828048">
    <property type="component" value="Chromosome 2"/>
</dbReference>
<gene>
    <name evidence="1" type="ORF">Vadar_017065</name>
</gene>
<name>A0ACB7X1H5_9ERIC</name>